<accession>A0A699YQC5</accession>
<proteinExistence type="predicted"/>
<keyword evidence="2" id="KW-1185">Reference proteome</keyword>
<gene>
    <name evidence="1" type="ORF">HaLaN_08005</name>
</gene>
<comment type="caution">
    <text evidence="1">The sequence shown here is derived from an EMBL/GenBank/DDBJ whole genome shotgun (WGS) entry which is preliminary data.</text>
</comment>
<evidence type="ECO:0000313" key="2">
    <source>
        <dbReference type="Proteomes" id="UP000485058"/>
    </source>
</evidence>
<dbReference type="EMBL" id="BLLF01000493">
    <property type="protein sequence ID" value="GFH12343.1"/>
    <property type="molecule type" value="Genomic_DNA"/>
</dbReference>
<sequence length="108" mass="10977">MARNVRAWEGQDGPAKPVQGVVKEYDDCSVPPGLALPAAERAAAKAAAEEAVAVQQAGGSQKATPPRAGKAAVEEEECPCCGGIFATPTPAEKAAAEVLSRKCLTEAC</sequence>
<name>A0A699YQC5_HAELA</name>
<dbReference type="AlphaFoldDB" id="A0A699YQC5"/>
<reference evidence="1 2" key="1">
    <citation type="submission" date="2020-02" db="EMBL/GenBank/DDBJ databases">
        <title>Draft genome sequence of Haematococcus lacustris strain NIES-144.</title>
        <authorList>
            <person name="Morimoto D."/>
            <person name="Nakagawa S."/>
            <person name="Yoshida T."/>
            <person name="Sawayama S."/>
        </authorList>
    </citation>
    <scope>NUCLEOTIDE SEQUENCE [LARGE SCALE GENOMIC DNA]</scope>
    <source>
        <strain evidence="1 2">NIES-144</strain>
    </source>
</reference>
<evidence type="ECO:0000313" key="1">
    <source>
        <dbReference type="EMBL" id="GFH12343.1"/>
    </source>
</evidence>
<dbReference type="Proteomes" id="UP000485058">
    <property type="component" value="Unassembled WGS sequence"/>
</dbReference>
<protein>
    <submittedName>
        <fullName evidence="1">Uncharacterized protein</fullName>
    </submittedName>
</protein>
<organism evidence="1 2">
    <name type="scientific">Haematococcus lacustris</name>
    <name type="common">Green alga</name>
    <name type="synonym">Haematococcus pluvialis</name>
    <dbReference type="NCBI Taxonomy" id="44745"/>
    <lineage>
        <taxon>Eukaryota</taxon>
        <taxon>Viridiplantae</taxon>
        <taxon>Chlorophyta</taxon>
        <taxon>core chlorophytes</taxon>
        <taxon>Chlorophyceae</taxon>
        <taxon>CS clade</taxon>
        <taxon>Chlamydomonadales</taxon>
        <taxon>Haematococcaceae</taxon>
        <taxon>Haematococcus</taxon>
    </lineage>
</organism>